<reference evidence="1 2" key="1">
    <citation type="submission" date="2017-09" db="EMBL/GenBank/DDBJ databases">
        <title>Genome sequencing of Besnoitia besnoiti strain Bb-Ger1.</title>
        <authorList>
            <person name="Schares G."/>
            <person name="Venepally P."/>
            <person name="Lorenzi H.A."/>
        </authorList>
    </citation>
    <scope>NUCLEOTIDE SEQUENCE [LARGE SCALE GENOMIC DNA]</scope>
    <source>
        <strain evidence="1 2">Bb-Ger1</strain>
    </source>
</reference>
<dbReference type="RefSeq" id="XP_029220833.1">
    <property type="nucleotide sequence ID" value="XM_029363467.1"/>
</dbReference>
<keyword evidence="2" id="KW-1185">Reference proteome</keyword>
<dbReference type="Proteomes" id="UP000224006">
    <property type="component" value="Chromosome III"/>
</dbReference>
<dbReference type="KEGG" id="bbes:BESB_050160"/>
<sequence length="92" mass="9669">MQDLLSLSYADCHGGHKGALQSRARSLPRKSMKFQFLVLLTASFLALYGSGGLSTTGALAEPPVQPACELDGKKATCTCKQGGSPQKLDVTI</sequence>
<comment type="caution">
    <text evidence="1">The sequence shown here is derived from an EMBL/GenBank/DDBJ whole genome shotgun (WGS) entry which is preliminary data.</text>
</comment>
<evidence type="ECO:0000313" key="1">
    <source>
        <dbReference type="EMBL" id="PFH36824.1"/>
    </source>
</evidence>
<accession>A0A2A9MI00</accession>
<proteinExistence type="predicted"/>
<name>A0A2A9MI00_BESBE</name>
<dbReference type="EMBL" id="NWUJ01000003">
    <property type="protein sequence ID" value="PFH36824.1"/>
    <property type="molecule type" value="Genomic_DNA"/>
</dbReference>
<dbReference type="GeneID" id="40309946"/>
<dbReference type="AlphaFoldDB" id="A0A2A9MI00"/>
<gene>
    <name evidence="1" type="ORF">BESB_050160</name>
</gene>
<organism evidence="1 2">
    <name type="scientific">Besnoitia besnoiti</name>
    <name type="common">Apicomplexan protozoan</name>
    <dbReference type="NCBI Taxonomy" id="94643"/>
    <lineage>
        <taxon>Eukaryota</taxon>
        <taxon>Sar</taxon>
        <taxon>Alveolata</taxon>
        <taxon>Apicomplexa</taxon>
        <taxon>Conoidasida</taxon>
        <taxon>Coccidia</taxon>
        <taxon>Eucoccidiorida</taxon>
        <taxon>Eimeriorina</taxon>
        <taxon>Sarcocystidae</taxon>
        <taxon>Besnoitia</taxon>
    </lineage>
</organism>
<protein>
    <submittedName>
        <fullName evidence="1">Uncharacterized protein</fullName>
    </submittedName>
</protein>
<evidence type="ECO:0000313" key="2">
    <source>
        <dbReference type="Proteomes" id="UP000224006"/>
    </source>
</evidence>
<dbReference type="VEuPathDB" id="ToxoDB:BESB_050160"/>